<dbReference type="InterPro" id="IPR007492">
    <property type="entry name" value="LytTR_DNA-bd_dom"/>
</dbReference>
<dbReference type="PANTHER" id="PTHR37299">
    <property type="entry name" value="TRANSCRIPTIONAL REGULATOR-RELATED"/>
    <property type="match status" value="1"/>
</dbReference>
<dbReference type="Pfam" id="PF04397">
    <property type="entry name" value="LytTR"/>
    <property type="match status" value="1"/>
</dbReference>
<feature type="domain" description="Response regulatory" evidence="4">
    <location>
        <begin position="3"/>
        <end position="120"/>
    </location>
</feature>
<protein>
    <recommendedName>
        <fullName evidence="1">Stage 0 sporulation protein A homolog</fullName>
    </recommendedName>
</protein>
<evidence type="ECO:0000256" key="3">
    <source>
        <dbReference type="PROSITE-ProRule" id="PRU00169"/>
    </source>
</evidence>
<name>A0AB73SZ91_9FIRM</name>
<sequence length="236" mass="27576">MIRIALVEDDAQYRQELLGYLKKYEQESKEKFQISVFTDGDEIAEEYKACYDIIFMDIEMTFMDGMTAAESIRKLDTEVVIIFITNMPQYAIKGYTVDALDYVLKPVSYYAFTQRLDRALARMKKRAKKYVVISNRGRLKKLDISEITYIEVQDHDLVYHTGEEDFMTKGSLSEVENDLKKHGFFRCNKCYLVNLEYVEAVQNSDALVGNEWIQVSRGKRKAFLEALNDYMNEVSK</sequence>
<dbReference type="SMART" id="SM00850">
    <property type="entry name" value="LytTR"/>
    <property type="match status" value="1"/>
</dbReference>
<dbReference type="Gene3D" id="3.40.50.2300">
    <property type="match status" value="1"/>
</dbReference>
<evidence type="ECO:0000256" key="1">
    <source>
        <dbReference type="ARBA" id="ARBA00018672"/>
    </source>
</evidence>
<organism evidence="6 7">
    <name type="scientific">Murimonas intestini</name>
    <dbReference type="NCBI Taxonomy" id="1337051"/>
    <lineage>
        <taxon>Bacteria</taxon>
        <taxon>Bacillati</taxon>
        <taxon>Bacillota</taxon>
        <taxon>Clostridia</taxon>
        <taxon>Lachnospirales</taxon>
        <taxon>Lachnospiraceae</taxon>
        <taxon>Murimonas</taxon>
    </lineage>
</organism>
<feature type="domain" description="HTH LytTR-type" evidence="5">
    <location>
        <begin position="131"/>
        <end position="229"/>
    </location>
</feature>
<dbReference type="GO" id="GO:0003677">
    <property type="term" value="F:DNA binding"/>
    <property type="evidence" value="ECO:0007669"/>
    <property type="project" value="InterPro"/>
</dbReference>
<evidence type="ECO:0000313" key="6">
    <source>
        <dbReference type="EMBL" id="PWJ72742.1"/>
    </source>
</evidence>
<dbReference type="InterPro" id="IPR001789">
    <property type="entry name" value="Sig_transdc_resp-reg_receiver"/>
</dbReference>
<dbReference type="PROSITE" id="PS50110">
    <property type="entry name" value="RESPONSE_REGULATORY"/>
    <property type="match status" value="1"/>
</dbReference>
<proteinExistence type="predicted"/>
<dbReference type="RefSeq" id="WP_109748210.1">
    <property type="nucleotide sequence ID" value="NZ_CABJAT010000004.1"/>
</dbReference>
<evidence type="ECO:0000259" key="4">
    <source>
        <dbReference type="PROSITE" id="PS50110"/>
    </source>
</evidence>
<dbReference type="Pfam" id="PF00072">
    <property type="entry name" value="Response_reg"/>
    <property type="match status" value="1"/>
</dbReference>
<dbReference type="InterPro" id="IPR046947">
    <property type="entry name" value="LytR-like"/>
</dbReference>
<gene>
    <name evidence="6" type="ORF">C7383_11656</name>
</gene>
<reference evidence="6 7" key="1">
    <citation type="submission" date="2018-05" db="EMBL/GenBank/DDBJ databases">
        <authorList>
            <person name="Goeker M."/>
            <person name="Huntemann M."/>
            <person name="Clum A."/>
            <person name="Pillay M."/>
            <person name="Palaniappan K."/>
            <person name="Varghese N."/>
            <person name="Mikhailova N."/>
            <person name="Stamatis D."/>
            <person name="Reddy T."/>
            <person name="Daum C."/>
            <person name="Shapiro N."/>
            <person name="Ivanova N."/>
            <person name="Kyrpides N."/>
            <person name="Woyke T."/>
        </authorList>
    </citation>
    <scope>NUCLEOTIDE SEQUENCE [LARGE SCALE GENOMIC DNA]</scope>
    <source>
        <strain evidence="6 7">DSM 26524</strain>
    </source>
</reference>
<dbReference type="PROSITE" id="PS50930">
    <property type="entry name" value="HTH_LYTTR"/>
    <property type="match status" value="1"/>
</dbReference>
<feature type="modified residue" description="4-aspartylphosphate" evidence="3">
    <location>
        <position position="57"/>
    </location>
</feature>
<keyword evidence="3" id="KW-0597">Phosphoprotein</keyword>
<dbReference type="AlphaFoldDB" id="A0AB73SZ91"/>
<evidence type="ECO:0000259" key="5">
    <source>
        <dbReference type="PROSITE" id="PS50930"/>
    </source>
</evidence>
<accession>A0AB73SZ91</accession>
<dbReference type="EMBL" id="QGGY01000016">
    <property type="protein sequence ID" value="PWJ72742.1"/>
    <property type="molecule type" value="Genomic_DNA"/>
</dbReference>
<dbReference type="Proteomes" id="UP000245412">
    <property type="component" value="Unassembled WGS sequence"/>
</dbReference>
<dbReference type="Gene3D" id="2.40.50.1020">
    <property type="entry name" value="LytTr DNA-binding domain"/>
    <property type="match status" value="1"/>
</dbReference>
<dbReference type="PANTHER" id="PTHR37299:SF1">
    <property type="entry name" value="STAGE 0 SPORULATION PROTEIN A HOMOLOG"/>
    <property type="match status" value="1"/>
</dbReference>
<evidence type="ECO:0000256" key="2">
    <source>
        <dbReference type="ARBA" id="ARBA00024867"/>
    </source>
</evidence>
<keyword evidence="7" id="KW-1185">Reference proteome</keyword>
<evidence type="ECO:0000313" key="7">
    <source>
        <dbReference type="Proteomes" id="UP000245412"/>
    </source>
</evidence>
<comment type="function">
    <text evidence="2">May play the central regulatory role in sporulation. It may be an element of the effector pathway responsible for the activation of sporulation genes in response to nutritional stress. Spo0A may act in concert with spo0H (a sigma factor) to control the expression of some genes that are critical to the sporulation process.</text>
</comment>
<dbReference type="SUPFAM" id="SSF52172">
    <property type="entry name" value="CheY-like"/>
    <property type="match status" value="1"/>
</dbReference>
<dbReference type="SMART" id="SM00448">
    <property type="entry name" value="REC"/>
    <property type="match status" value="1"/>
</dbReference>
<dbReference type="GO" id="GO:0000156">
    <property type="term" value="F:phosphorelay response regulator activity"/>
    <property type="evidence" value="ECO:0007669"/>
    <property type="project" value="InterPro"/>
</dbReference>
<comment type="caution">
    <text evidence="6">The sequence shown here is derived from an EMBL/GenBank/DDBJ whole genome shotgun (WGS) entry which is preliminary data.</text>
</comment>
<dbReference type="InterPro" id="IPR011006">
    <property type="entry name" value="CheY-like_superfamily"/>
</dbReference>